<reference evidence="1" key="1">
    <citation type="submission" date="2023-05" db="EMBL/GenBank/DDBJ databases">
        <authorList>
            <consortium name="ELIXIR-Norway"/>
        </authorList>
    </citation>
    <scope>NUCLEOTIDE SEQUENCE</scope>
</reference>
<evidence type="ECO:0000313" key="1">
    <source>
        <dbReference type="EMBL" id="CAI9700174.1"/>
    </source>
</evidence>
<dbReference type="EMBL" id="OX596104">
    <property type="protein sequence ID" value="CAI9700174.1"/>
    <property type="molecule type" value="Genomic_DNA"/>
</dbReference>
<name>A0ACB0EI61_RANTA</name>
<proteinExistence type="predicted"/>
<accession>A0ACB0EI61</accession>
<evidence type="ECO:0000313" key="2">
    <source>
        <dbReference type="Proteomes" id="UP001162501"/>
    </source>
</evidence>
<gene>
    <name evidence="1" type="ORF">MRATA1EN3_LOCUS11387</name>
</gene>
<sequence length="370" mass="38184">MYSKHPPILTPQHTLPSPEKKPSQMGGEMLNFPADDLAGSFTPHLWPSVAFHAAAGPSPPGPSTEAAERWRQDPPAAPETEVPPGPRTDSQSCPGGMGAQQRDSPEPPPKTRIFQKGFGGLQNACVPAPALGRPSARRGCGREARSGGTEEPGSAARPEPGAAPRPERTGAAELPAQRPPRAAQPRPQVGEGRPASGRRVRDGRTARPGAQSRRRGPGGLGSGSPSFQPPAPRPALGPEERAGGAAPTVDAHPGHPSGTREGAEGARTRVAKISGSFPRGHRPLASPPPPRPPQAGAKFCWSRRSAPFTPITPGGWRGTRDGMITFGEPCATARCGVSCAEVGLCPSSVPAGSGHQATGEWDISFLSSAA</sequence>
<protein>
    <submittedName>
        <fullName evidence="1">Uncharacterized protein</fullName>
    </submittedName>
</protein>
<dbReference type="Proteomes" id="UP001162501">
    <property type="component" value="Chromosome 20"/>
</dbReference>
<organism evidence="1 2">
    <name type="scientific">Rangifer tarandus platyrhynchus</name>
    <name type="common">Svalbard reindeer</name>
    <dbReference type="NCBI Taxonomy" id="3082113"/>
    <lineage>
        <taxon>Eukaryota</taxon>
        <taxon>Metazoa</taxon>
        <taxon>Chordata</taxon>
        <taxon>Craniata</taxon>
        <taxon>Vertebrata</taxon>
        <taxon>Euteleostomi</taxon>
        <taxon>Mammalia</taxon>
        <taxon>Eutheria</taxon>
        <taxon>Laurasiatheria</taxon>
        <taxon>Artiodactyla</taxon>
        <taxon>Ruminantia</taxon>
        <taxon>Pecora</taxon>
        <taxon>Cervidae</taxon>
        <taxon>Odocoileinae</taxon>
        <taxon>Rangifer</taxon>
    </lineage>
</organism>